<organism evidence="1 2">
    <name type="scientific">Stutzerimonas chloritidismutans</name>
    <name type="common">Pseudomonas chloritidismutans</name>
    <dbReference type="NCBI Taxonomy" id="203192"/>
    <lineage>
        <taxon>Bacteria</taxon>
        <taxon>Pseudomonadati</taxon>
        <taxon>Pseudomonadota</taxon>
        <taxon>Gammaproteobacteria</taxon>
        <taxon>Pseudomonadales</taxon>
        <taxon>Pseudomonadaceae</taxon>
        <taxon>Stutzerimonas</taxon>
    </lineage>
</organism>
<evidence type="ECO:0000313" key="1">
    <source>
        <dbReference type="EMBL" id="MBX7274294.1"/>
    </source>
</evidence>
<comment type="caution">
    <text evidence="1">The sequence shown here is derived from an EMBL/GenBank/DDBJ whole genome shotgun (WGS) entry which is preliminary data.</text>
</comment>
<reference evidence="1 2" key="1">
    <citation type="journal article" date="2021" name="Appl. Microbiol. Biotechnol.">
        <title>Biotechnological applications of marine bacteria in bioremediation of environments polluted with hydrocarbons and plastics.</title>
        <authorList>
            <person name="Muriel-Millan L.F."/>
            <person name="Millan-Lopez S."/>
            <person name="Pardo-Lopez L."/>
        </authorList>
    </citation>
    <scope>NUCLEOTIDE SEQUENCE [LARGE SCALE GENOMIC DNA]</scope>
    <source>
        <strain evidence="1 2">GOM4</strain>
    </source>
</reference>
<dbReference type="EMBL" id="JAHHFP010000025">
    <property type="protein sequence ID" value="MBX7274294.1"/>
    <property type="molecule type" value="Genomic_DNA"/>
</dbReference>
<sequence>MHSNGLLKWLMIPLALLLVFVAVKLFSGGNDAPRPADDATRLTPDEAKALGIEGDTPRDTVATLVAQVRQLRTELQTALSDNKVQRDENQRLRQREGAIDQRIQSALDSERNQLHQDRQQLSSERQQTQGLLQQLQQRLDAIGQEGHADLPVGLGLEPSDGLPGDTLRWIEPEDRRDDQPGTTGTAGSFSFPTRFGPAQKTLETTASSAVDAGRRAAGVPETTAVYTVPTNSTLMGSIAMTALIGRVPIDGTVNDPYPFKVLIGRDNLTANGIDIPDVAGAVVSGTASGDWTLSCVRGQIRSVTFVFEDGTIRTLPNDDARGGNRQTSSTDTQDGLGWISDPYGIPCVSGERRSNAQQYLGSQALITAAGAGVASLIDEGSGQVSYMSRDGSVGTLGIRANEAMGRILASGVQDMSAWVNQLYGQAFAAVYVRPGAQVAVHLEQPLTLDYGPAGRRVNHRLGGLLHAQDLD</sequence>
<name>A0ACC5VNJ6_STUCH</name>
<accession>A0ACC5VNJ6</accession>
<proteinExistence type="predicted"/>
<evidence type="ECO:0000313" key="2">
    <source>
        <dbReference type="Proteomes" id="UP000782475"/>
    </source>
</evidence>
<gene>
    <name evidence="1" type="ORF">KJJ99_21150</name>
</gene>
<dbReference type="Proteomes" id="UP000782475">
    <property type="component" value="Unassembled WGS sequence"/>
</dbReference>
<protein>
    <submittedName>
        <fullName evidence="1">TIGR03752 family integrating conjugative element protein</fullName>
    </submittedName>
</protein>
<keyword evidence="2" id="KW-1185">Reference proteome</keyword>